<evidence type="ECO:0000313" key="3">
    <source>
        <dbReference type="Proteomes" id="UP000203623"/>
    </source>
</evidence>
<dbReference type="OrthoDB" id="22119at10239"/>
<dbReference type="Proteomes" id="UP000203623">
    <property type="component" value="Genome"/>
</dbReference>
<dbReference type="InterPro" id="IPR003497">
    <property type="entry name" value="BRO_N_domain"/>
</dbReference>
<feature type="domain" description="Bro-N" evidence="1">
    <location>
        <begin position="30"/>
        <end position="123"/>
    </location>
</feature>
<keyword evidence="3" id="KW-1185">Reference proteome</keyword>
<dbReference type="RefSeq" id="YP_003422475.1">
    <property type="nucleotide sequence ID" value="NC_013772.1"/>
</dbReference>
<organismHost>
    <name type="scientific">Mythimna unipuncta</name>
    <name type="common">Armyworm moth</name>
    <name type="synonym">Pseudaletia unipuncta</name>
    <dbReference type="NCBI Taxonomy" id="103831"/>
</organismHost>
<organism evidence="2 3">
    <name type="scientific">Pseudalatia unipuncta granulosis virus</name>
    <name type="common">PuGV</name>
    <name type="synonym">Pseudalatia unipuncta granulovirus</name>
    <dbReference type="NCBI Taxonomy" id="36355"/>
    <lineage>
        <taxon>Viruses</taxon>
        <taxon>Viruses incertae sedis</taxon>
        <taxon>Naldaviricetes</taxon>
        <taxon>Lefavirales</taxon>
        <taxon>Baculoviridae</taxon>
        <taxon>Betabaculovirus</taxon>
        <taxon>Betabaculovirus myunipunctae</taxon>
    </lineage>
</organism>
<evidence type="ECO:0000313" key="2">
    <source>
        <dbReference type="EMBL" id="ACH69486.1"/>
    </source>
</evidence>
<protein>
    <submittedName>
        <fullName evidence="2">BRO</fullName>
    </submittedName>
</protein>
<name>B6S705_GVPU</name>
<dbReference type="Pfam" id="PF02498">
    <property type="entry name" value="Bro-N"/>
    <property type="match status" value="1"/>
</dbReference>
<dbReference type="EMBL" id="EU678671">
    <property type="protein sequence ID" value="ACH69486.1"/>
    <property type="molecule type" value="Genomic_DNA"/>
</dbReference>
<evidence type="ECO:0000259" key="1">
    <source>
        <dbReference type="Pfam" id="PF02498"/>
    </source>
</evidence>
<dbReference type="KEGG" id="vg:8763996"/>
<proteinExistence type="predicted"/>
<dbReference type="GeneID" id="8763996"/>
<reference evidence="3" key="1">
    <citation type="submission" date="2008-04" db="EMBL/GenBank/DDBJ databases">
        <title>Genome sequence analysis of the Pseudaletia unipuncta granulovirus which was propagated in Pseudaletia separate larvae.</title>
        <authorList>
            <person name="Li Y."/>
            <person name="Tang P."/>
            <person name="Zhang Z."/>
            <person name="Zhang H."/>
            <person name="Qin Q."/>
        </authorList>
    </citation>
    <scope>NUCLEOTIDE SEQUENCE [LARGE SCALE GENOMIC DNA]</scope>
    <source>
        <strain evidence="3">Hawaiin</strain>
    </source>
</reference>
<accession>B6S705</accession>
<sequence length="151" mass="17343">MSLQRFEFPICYGAGETNFKCWGVVLPPDGVAVKLKELAEFLGYEDNKKAYKLIPEEWKITWVNLKAKVEPSRPQLVTSSEPSRPQLVTSSELPSNWHPETLFVLEPGVYVLLARSNKPMANHRNAKCLLELSRCTHLFVGQRLRVYKERL</sequence>